<protein>
    <recommendedName>
        <fullName evidence="4">CU044_5270 family protein</fullName>
    </recommendedName>
</protein>
<feature type="region of interest" description="Disordered" evidence="1">
    <location>
        <begin position="282"/>
        <end position="303"/>
    </location>
</feature>
<evidence type="ECO:0008006" key="4">
    <source>
        <dbReference type="Google" id="ProtNLM"/>
    </source>
</evidence>
<keyword evidence="3" id="KW-1185">Reference proteome</keyword>
<reference evidence="3" key="1">
    <citation type="journal article" date="2019" name="Int. J. Syst. Evol. Microbiol.">
        <title>The Global Catalogue of Microorganisms (GCM) 10K type strain sequencing project: providing services to taxonomists for standard genome sequencing and annotation.</title>
        <authorList>
            <consortium name="The Broad Institute Genomics Platform"/>
            <consortium name="The Broad Institute Genome Sequencing Center for Infectious Disease"/>
            <person name="Wu L."/>
            <person name="Ma J."/>
        </authorList>
    </citation>
    <scope>NUCLEOTIDE SEQUENCE [LARGE SCALE GENOMIC DNA]</scope>
    <source>
        <strain evidence="3">JCM 9377</strain>
    </source>
</reference>
<accession>A0ABP6QAY4</accession>
<proteinExistence type="predicted"/>
<evidence type="ECO:0000313" key="2">
    <source>
        <dbReference type="EMBL" id="GAA3214519.1"/>
    </source>
</evidence>
<dbReference type="EMBL" id="BAAAUV010000007">
    <property type="protein sequence ID" value="GAA3214519.1"/>
    <property type="molecule type" value="Genomic_DNA"/>
</dbReference>
<evidence type="ECO:0000256" key="1">
    <source>
        <dbReference type="SAM" id="MobiDB-lite"/>
    </source>
</evidence>
<comment type="caution">
    <text evidence="2">The sequence shown here is derived from an EMBL/GenBank/DDBJ whole genome shotgun (WGS) entry which is preliminary data.</text>
</comment>
<dbReference type="InterPro" id="IPR047789">
    <property type="entry name" value="CU044_5270-like"/>
</dbReference>
<name>A0ABP6QAY4_9ACTN</name>
<organism evidence="2 3">
    <name type="scientific">Actinocorallia longicatena</name>
    <dbReference type="NCBI Taxonomy" id="111803"/>
    <lineage>
        <taxon>Bacteria</taxon>
        <taxon>Bacillati</taxon>
        <taxon>Actinomycetota</taxon>
        <taxon>Actinomycetes</taxon>
        <taxon>Streptosporangiales</taxon>
        <taxon>Thermomonosporaceae</taxon>
        <taxon>Actinocorallia</taxon>
    </lineage>
</organism>
<sequence>MNELSAPRRSRAPLFLAGGLGTVLAGAAAAVLLLGGGTGGTAVPTATPDGPVAPGEPVLMSAGQVLTRASHAAGARPALNPKPGQYLYFASKSHQQGLSAGTGQQAPEPFDTTRQIWLSVSGKNAGLIDQKSGGDRIHEWLCDGRSLPEGQKKEKLVAFDPAHPPTGCANEPAHLPNLPVTAATALKWLYDHSQGGNPPDVQAFTTVGDTIRERYIAPRSLAALFAAAAKLPGTKVYRDVPTLAGGKGIAVGQTFNGLRQELIFDPKTFQLIGERQVRDFDTSFRPKGGKTAGTSFTPEPGTREGEVVYASAETAFGLVDEPGTTP</sequence>
<evidence type="ECO:0000313" key="3">
    <source>
        <dbReference type="Proteomes" id="UP001501237"/>
    </source>
</evidence>
<dbReference type="NCBIfam" id="NF038083">
    <property type="entry name" value="CU044_5270_fam"/>
    <property type="match status" value="1"/>
</dbReference>
<gene>
    <name evidence="2" type="ORF">GCM10010468_35370</name>
</gene>
<dbReference type="Proteomes" id="UP001501237">
    <property type="component" value="Unassembled WGS sequence"/>
</dbReference>